<gene>
    <name evidence="8" type="ORF">ACFQ5L_02755</name>
</gene>
<protein>
    <submittedName>
        <fullName evidence="8">Response regulator transcription factor</fullName>
    </submittedName>
</protein>
<evidence type="ECO:0000256" key="1">
    <source>
        <dbReference type="ARBA" id="ARBA00022490"/>
    </source>
</evidence>
<sequence>MFPVYLLEDNLNQQEQYSEIVNNTIVINNFSMELVLATDNVEELLNEIKNIKIGMFFLDMEINGDTTAGLKAATRVREQLPLAQIVFITTHEELSFLTLERRVAPLDYILKENTLEKIQTKISTDIINVQHQQQKTAYQEKLLFNYKIGSRFFSIPMEKVILVKTNKLTPGQLTVIASGLKREAEFPGNLNQFEKEYPNLFRCDKSFLINPEYISNYESKTKVLLLNNEISCKVSFRKSRELVKMLKQRGA</sequence>
<name>A0ABW4BXI4_9LACO</name>
<dbReference type="SMART" id="SM00850">
    <property type="entry name" value="LytTR"/>
    <property type="match status" value="1"/>
</dbReference>
<dbReference type="PROSITE" id="PS50930">
    <property type="entry name" value="HTH_LYTTR"/>
    <property type="match status" value="1"/>
</dbReference>
<dbReference type="InterPro" id="IPR046947">
    <property type="entry name" value="LytR-like"/>
</dbReference>
<dbReference type="Proteomes" id="UP001597188">
    <property type="component" value="Unassembled WGS sequence"/>
</dbReference>
<evidence type="ECO:0000313" key="8">
    <source>
        <dbReference type="EMBL" id="MFD1419877.1"/>
    </source>
</evidence>
<dbReference type="Pfam" id="PF00072">
    <property type="entry name" value="Response_reg"/>
    <property type="match status" value="1"/>
</dbReference>
<dbReference type="Gene3D" id="2.40.50.1020">
    <property type="entry name" value="LytTr DNA-binding domain"/>
    <property type="match status" value="1"/>
</dbReference>
<dbReference type="InterPro" id="IPR001789">
    <property type="entry name" value="Sig_transdc_resp-reg_receiver"/>
</dbReference>
<dbReference type="Pfam" id="PF04397">
    <property type="entry name" value="LytTR"/>
    <property type="match status" value="1"/>
</dbReference>
<reference evidence="9" key="1">
    <citation type="journal article" date="2019" name="Int. J. Syst. Evol. Microbiol.">
        <title>The Global Catalogue of Microorganisms (GCM) 10K type strain sequencing project: providing services to taxonomists for standard genome sequencing and annotation.</title>
        <authorList>
            <consortium name="The Broad Institute Genomics Platform"/>
            <consortium name="The Broad Institute Genome Sequencing Center for Infectious Disease"/>
            <person name="Wu L."/>
            <person name="Ma J."/>
        </authorList>
    </citation>
    <scope>NUCLEOTIDE SEQUENCE [LARGE SCALE GENOMIC DNA]</scope>
    <source>
        <strain evidence="9">CCM 8931</strain>
    </source>
</reference>
<dbReference type="InterPro" id="IPR011006">
    <property type="entry name" value="CheY-like_superfamily"/>
</dbReference>
<comment type="function">
    <text evidence="4">Required for high-level post-exponential phase expression of a series of secreted proteins.</text>
</comment>
<feature type="domain" description="HTH LytTR-type" evidence="7">
    <location>
        <begin position="144"/>
        <end position="248"/>
    </location>
</feature>
<dbReference type="PANTHER" id="PTHR37299:SF3">
    <property type="entry name" value="STAGE 0 SPORULATION PROTEIN A HOMOLOG"/>
    <property type="match status" value="1"/>
</dbReference>
<organism evidence="8 9">
    <name type="scientific">Lactiplantibacillus songbeiensis</name>
    <dbReference type="NCBI Taxonomy" id="2559920"/>
    <lineage>
        <taxon>Bacteria</taxon>
        <taxon>Bacillati</taxon>
        <taxon>Bacillota</taxon>
        <taxon>Bacilli</taxon>
        <taxon>Lactobacillales</taxon>
        <taxon>Lactobacillaceae</taxon>
        <taxon>Lactiplantibacillus</taxon>
    </lineage>
</organism>
<dbReference type="RefSeq" id="WP_137635343.1">
    <property type="nucleotide sequence ID" value="NZ_BJDL01000020.1"/>
</dbReference>
<dbReference type="Gene3D" id="3.40.50.2300">
    <property type="match status" value="1"/>
</dbReference>
<dbReference type="EMBL" id="JBHTOJ010000008">
    <property type="protein sequence ID" value="MFD1419877.1"/>
    <property type="molecule type" value="Genomic_DNA"/>
</dbReference>
<dbReference type="SMART" id="SM00448">
    <property type="entry name" value="REC"/>
    <property type="match status" value="1"/>
</dbReference>
<keyword evidence="1" id="KW-0963">Cytoplasm</keyword>
<evidence type="ECO:0000259" key="7">
    <source>
        <dbReference type="PROSITE" id="PS50930"/>
    </source>
</evidence>
<comment type="caution">
    <text evidence="8">The sequence shown here is derived from an EMBL/GenBank/DDBJ whole genome shotgun (WGS) entry which is preliminary data.</text>
</comment>
<dbReference type="SUPFAM" id="SSF52172">
    <property type="entry name" value="CheY-like"/>
    <property type="match status" value="1"/>
</dbReference>
<evidence type="ECO:0000256" key="4">
    <source>
        <dbReference type="ARBA" id="ARBA00037164"/>
    </source>
</evidence>
<evidence type="ECO:0000313" key="9">
    <source>
        <dbReference type="Proteomes" id="UP001597188"/>
    </source>
</evidence>
<keyword evidence="9" id="KW-1185">Reference proteome</keyword>
<dbReference type="PANTHER" id="PTHR37299">
    <property type="entry name" value="TRANSCRIPTIONAL REGULATOR-RELATED"/>
    <property type="match status" value="1"/>
</dbReference>
<keyword evidence="2" id="KW-0902">Two-component regulatory system</keyword>
<feature type="domain" description="Response regulatory" evidence="6">
    <location>
        <begin position="3"/>
        <end position="126"/>
    </location>
</feature>
<proteinExistence type="predicted"/>
<evidence type="ECO:0000256" key="5">
    <source>
        <dbReference type="PROSITE-ProRule" id="PRU00169"/>
    </source>
</evidence>
<dbReference type="PROSITE" id="PS50110">
    <property type="entry name" value="RESPONSE_REGULATORY"/>
    <property type="match status" value="1"/>
</dbReference>
<feature type="modified residue" description="4-aspartylphosphate" evidence="5">
    <location>
        <position position="59"/>
    </location>
</feature>
<evidence type="ECO:0000256" key="2">
    <source>
        <dbReference type="ARBA" id="ARBA00023012"/>
    </source>
</evidence>
<dbReference type="CDD" id="cd17533">
    <property type="entry name" value="REC_LytTR_AgrA-like"/>
    <property type="match status" value="1"/>
</dbReference>
<keyword evidence="3" id="KW-0010">Activator</keyword>
<evidence type="ECO:0000256" key="3">
    <source>
        <dbReference type="ARBA" id="ARBA00023159"/>
    </source>
</evidence>
<accession>A0ABW4BXI4</accession>
<dbReference type="InterPro" id="IPR007492">
    <property type="entry name" value="LytTR_DNA-bd_dom"/>
</dbReference>
<keyword evidence="5" id="KW-0597">Phosphoprotein</keyword>
<evidence type="ECO:0000259" key="6">
    <source>
        <dbReference type="PROSITE" id="PS50110"/>
    </source>
</evidence>